<evidence type="ECO:0000259" key="1">
    <source>
        <dbReference type="Pfam" id="PF18765"/>
    </source>
</evidence>
<dbReference type="GO" id="GO:0016740">
    <property type="term" value="F:transferase activity"/>
    <property type="evidence" value="ECO:0007669"/>
    <property type="project" value="UniProtKB-KW"/>
</dbReference>
<dbReference type="Pfam" id="PF18765">
    <property type="entry name" value="Polbeta"/>
    <property type="match status" value="1"/>
</dbReference>
<dbReference type="OMA" id="MVFGIER"/>
<dbReference type="EMBL" id="DUJO01000051">
    <property type="protein sequence ID" value="HII74987.1"/>
    <property type="molecule type" value="Genomic_DNA"/>
</dbReference>
<evidence type="ECO:0000313" key="3">
    <source>
        <dbReference type="Proteomes" id="UP000646844"/>
    </source>
</evidence>
<accession>A0A832TFH0</accession>
<organism evidence="2 3">
    <name type="scientific">Sulfurisphaera tokodaii</name>
    <dbReference type="NCBI Taxonomy" id="111955"/>
    <lineage>
        <taxon>Archaea</taxon>
        <taxon>Thermoproteota</taxon>
        <taxon>Thermoprotei</taxon>
        <taxon>Sulfolobales</taxon>
        <taxon>Sulfolobaceae</taxon>
        <taxon>Sulfurisphaera</taxon>
    </lineage>
</organism>
<dbReference type="InterPro" id="IPR043519">
    <property type="entry name" value="NT_sf"/>
</dbReference>
<proteinExistence type="predicted"/>
<dbReference type="InterPro" id="IPR041633">
    <property type="entry name" value="Polbeta"/>
</dbReference>
<reference evidence="2" key="1">
    <citation type="journal article" date="2020" name="bioRxiv">
        <title>A rank-normalized archaeal taxonomy based on genome phylogeny resolves widespread incomplete and uneven classifications.</title>
        <authorList>
            <person name="Rinke C."/>
            <person name="Chuvochina M."/>
            <person name="Mussig A.J."/>
            <person name="Chaumeil P.-A."/>
            <person name="Waite D.W."/>
            <person name="Whitman W.B."/>
            <person name="Parks D.H."/>
            <person name="Hugenholtz P."/>
        </authorList>
    </citation>
    <scope>NUCLEOTIDE SEQUENCE</scope>
    <source>
        <strain evidence="2">UBA8838</strain>
    </source>
</reference>
<dbReference type="SUPFAM" id="SSF81301">
    <property type="entry name" value="Nucleotidyltransferase"/>
    <property type="match status" value="1"/>
</dbReference>
<feature type="domain" description="Polymerase beta nucleotidyltransferase" evidence="1">
    <location>
        <begin position="27"/>
        <end position="88"/>
    </location>
</feature>
<protein>
    <submittedName>
        <fullName evidence="2">Nucleotidyltransferase domain-containing protein</fullName>
    </submittedName>
</protein>
<dbReference type="Gene3D" id="3.30.460.10">
    <property type="entry name" value="Beta Polymerase, domain 2"/>
    <property type="match status" value="1"/>
</dbReference>
<sequence>MVFGIERIKYLEENWKNIALLVLNSARNLVDVKEAIVYGSVIKGRTMGSSDLDIALVIRNLDAKKLSELLIKIHLSLPEDISELVDLNLIDEKDEKEFLKFAGYYIILK</sequence>
<comment type="caution">
    <text evidence="2">The sequence shown here is derived from an EMBL/GenBank/DDBJ whole genome shotgun (WGS) entry which is preliminary data.</text>
</comment>
<keyword evidence="2" id="KW-0808">Transferase</keyword>
<name>A0A832TFH0_9CREN</name>
<dbReference type="Proteomes" id="UP000646844">
    <property type="component" value="Unassembled WGS sequence"/>
</dbReference>
<dbReference type="AlphaFoldDB" id="A0A832TFH0"/>
<evidence type="ECO:0000313" key="2">
    <source>
        <dbReference type="EMBL" id="HII74987.1"/>
    </source>
</evidence>
<gene>
    <name evidence="2" type="ORF">HA332_11595</name>
</gene>